<reference evidence="1 2" key="1">
    <citation type="journal article" date="2015" name="Parasitol. Res.">
        <title>Viruses in close associations with free-living amoebae.</title>
        <authorList>
            <person name="Scheid P."/>
        </authorList>
    </citation>
    <scope>NUCLEOTIDE SEQUENCE [LARGE SCALE GENOMIC DNA]</scope>
    <source>
        <strain evidence="1">KlaHel</strain>
    </source>
</reference>
<sequence>MVILDDDTAVGARRVVAGLVDDAGLGRTGAAAAAGRRKARKHARTEGVVQARSARAIVCGTASPRAAPCTPTALAAGPCATGRMPAGTGPKRLIRVAGDVAITGAGTARLDVTYLDAFLGRGQAVVVGTTGRVAAAGDGSNGRRGLAAAGTALTAVALNGRRCTATAASISRCIEKHGAAGCHDGDRRGATIA</sequence>
<dbReference type="KEGG" id="vg:23462121"/>
<dbReference type="Proteomes" id="UP000202511">
    <property type="component" value="Segment"/>
</dbReference>
<accession>A0A0B5J176</accession>
<dbReference type="EMBL" id="KP136319">
    <property type="protein sequence ID" value="AJF97204.1"/>
    <property type="molecule type" value="Genomic_DNA"/>
</dbReference>
<dbReference type="GeneID" id="23462121"/>
<protein>
    <submittedName>
        <fullName evidence="1">Uncharacterized protein</fullName>
    </submittedName>
</protein>
<evidence type="ECO:0000313" key="1">
    <source>
        <dbReference type="EMBL" id="AJF97204.1"/>
    </source>
</evidence>
<name>A0A0B5J176_9VIRU</name>
<organism evidence="1 2">
    <name type="scientific">Pandoravirus inopinatum</name>
    <dbReference type="NCBI Taxonomy" id="1605721"/>
    <lineage>
        <taxon>Viruses</taxon>
        <taxon>Pandoravirus</taxon>
    </lineage>
</organism>
<dbReference type="RefSeq" id="YP_009119439.1">
    <property type="nucleotide sequence ID" value="NC_026440.1"/>
</dbReference>
<proteinExistence type="predicted"/>
<evidence type="ECO:0000313" key="2">
    <source>
        <dbReference type="Proteomes" id="UP000202511"/>
    </source>
</evidence>